<evidence type="ECO:0000313" key="1">
    <source>
        <dbReference type="EMBL" id="NME84585.1"/>
    </source>
</evidence>
<evidence type="ECO:0000313" key="2">
    <source>
        <dbReference type="Proteomes" id="UP000520291"/>
    </source>
</evidence>
<dbReference type="EMBL" id="JABAGL010000001">
    <property type="protein sequence ID" value="NME84585.1"/>
    <property type="molecule type" value="Genomic_DNA"/>
</dbReference>
<reference evidence="1 2" key="1">
    <citation type="submission" date="2020-04" db="EMBL/GenBank/DDBJ databases">
        <authorList>
            <person name="Hitch T.C.A."/>
            <person name="Wylensek D."/>
            <person name="Clavel T."/>
        </authorList>
    </citation>
    <scope>NUCLEOTIDE SEQUENCE [LARGE SCALE GENOMIC DNA]</scope>
    <source>
        <strain evidence="1 2">WCA3-601-WT-5E</strain>
    </source>
</reference>
<comment type="caution">
    <text evidence="1">The sequence shown here is derived from an EMBL/GenBank/DDBJ whole genome shotgun (WGS) entry which is preliminary data.</text>
</comment>
<gene>
    <name evidence="1" type="ORF">HF841_00835</name>
</gene>
<dbReference type="AlphaFoldDB" id="A0A7X9S8G1"/>
<name>A0A7X9S8G1_9BACE</name>
<accession>A0A7X9S8G1</accession>
<dbReference type="Proteomes" id="UP000520291">
    <property type="component" value="Unassembled WGS sequence"/>
</dbReference>
<organism evidence="1 2">
    <name type="scientific">Bacteroides eggerthii</name>
    <dbReference type="NCBI Taxonomy" id="28111"/>
    <lineage>
        <taxon>Bacteria</taxon>
        <taxon>Pseudomonadati</taxon>
        <taxon>Bacteroidota</taxon>
        <taxon>Bacteroidia</taxon>
        <taxon>Bacteroidales</taxon>
        <taxon>Bacteroidaceae</taxon>
        <taxon>Bacteroides</taxon>
    </lineage>
</organism>
<protein>
    <submittedName>
        <fullName evidence="1">Uncharacterized protein</fullName>
    </submittedName>
</protein>
<sequence length="53" mass="6202">MNAQYLNLDTIKENRNFKGISQEDAKELIDTLYAFSVLSYEAYNKKDAQYGEF</sequence>
<proteinExistence type="predicted"/>
<dbReference type="RefSeq" id="WP_168947005.1">
    <property type="nucleotide sequence ID" value="NZ_JABAGL010000001.1"/>
</dbReference>